<feature type="region of interest" description="Disordered" evidence="1">
    <location>
        <begin position="227"/>
        <end position="261"/>
    </location>
</feature>
<dbReference type="AlphaFoldDB" id="A0A1D6G5V7"/>
<proteinExistence type="predicted"/>
<organism evidence="3">
    <name type="scientific">Zea mays</name>
    <name type="common">Maize</name>
    <dbReference type="NCBI Taxonomy" id="4577"/>
    <lineage>
        <taxon>Eukaryota</taxon>
        <taxon>Viridiplantae</taxon>
        <taxon>Streptophyta</taxon>
        <taxon>Embryophyta</taxon>
        <taxon>Tracheophyta</taxon>
        <taxon>Spermatophyta</taxon>
        <taxon>Magnoliopsida</taxon>
        <taxon>Liliopsida</taxon>
        <taxon>Poales</taxon>
        <taxon>Poaceae</taxon>
        <taxon>PACMAD clade</taxon>
        <taxon>Panicoideae</taxon>
        <taxon>Andropogonodae</taxon>
        <taxon>Andropogoneae</taxon>
        <taxon>Tripsacinae</taxon>
        <taxon>Zea</taxon>
    </lineage>
</organism>
<dbReference type="InterPro" id="IPR044821">
    <property type="entry name" value="At1g28695/At4g15970-like"/>
</dbReference>
<feature type="domain" description="Nucleotide-diphospho-sugar transferase" evidence="2">
    <location>
        <begin position="313"/>
        <end position="381"/>
    </location>
</feature>
<evidence type="ECO:0000313" key="3">
    <source>
        <dbReference type="EMBL" id="AQK98599.1"/>
    </source>
</evidence>
<evidence type="ECO:0000259" key="2">
    <source>
        <dbReference type="Pfam" id="PF03407"/>
    </source>
</evidence>
<protein>
    <submittedName>
        <fullName evidence="3">Nucleotide-diphospho-sugar transferase family protein</fullName>
    </submittedName>
</protein>
<dbReference type="Pfam" id="PF03407">
    <property type="entry name" value="Nucleotid_trans"/>
    <property type="match status" value="2"/>
</dbReference>
<feature type="domain" description="Nucleotide-diphospho-sugar transferase" evidence="2">
    <location>
        <begin position="1"/>
        <end position="125"/>
    </location>
</feature>
<evidence type="ECO:0000256" key="1">
    <source>
        <dbReference type="SAM" id="MobiDB-lite"/>
    </source>
</evidence>
<dbReference type="PANTHER" id="PTHR46038:SF9">
    <property type="entry name" value="OS01G0920800 PROTEIN"/>
    <property type="match status" value="1"/>
</dbReference>
<sequence>MVWFRNPFQHFPVYADMSCSSDDFKPSRAPLDNPLNTGLYYIKSTHRSVEMIKYWRAARERFPGQHDQAVFVNIRHELVTKLQVRIQPLDTVYYGGICEYHDDPEKVCTIHADCCVGLDTKVHDLKAFAADWKNYTSQAPEERQKAAFKWTYPTRCRDSIVYSFSIARFASKELMNKHGAGRPSGLCGQGKDAASYHVLSFLLGAALPTALLFYLASDRLGEGLSSISPSSWGSSRTPTTQQLAGATDHTAPTSPTSQGQESEFAELAELLPRVATDDDRTVILTSVNEAFARPNSLLGLFRESFRAGEGTEHLLDHVLVVAVDAMAFVHCKAVHPHCYRLEVDSATYLSSESSFLSAAYVELVWAKLSLQQRVLELGYNF</sequence>
<dbReference type="InterPro" id="IPR005069">
    <property type="entry name" value="Nucl-diP-sugar_transferase"/>
</dbReference>
<dbReference type="EMBL" id="CM000784">
    <property type="protein sequence ID" value="AQK98599.1"/>
    <property type="molecule type" value="Genomic_DNA"/>
</dbReference>
<feature type="compositionally biased region" description="Polar residues" evidence="1">
    <location>
        <begin position="236"/>
        <end position="261"/>
    </location>
</feature>
<reference evidence="3" key="1">
    <citation type="submission" date="2015-12" db="EMBL/GenBank/DDBJ databases">
        <title>Update maize B73 reference genome by single molecule sequencing technologies.</title>
        <authorList>
            <consortium name="Maize Genome Sequencing Project"/>
            <person name="Ware D."/>
        </authorList>
    </citation>
    <scope>NUCLEOTIDE SEQUENCE</scope>
    <source>
        <tissue evidence="3">Seedling</tissue>
    </source>
</reference>
<dbReference type="GO" id="GO:0016740">
    <property type="term" value="F:transferase activity"/>
    <property type="evidence" value="ECO:0007669"/>
    <property type="project" value="UniProtKB-KW"/>
</dbReference>
<name>A0A1D6G5V7_MAIZE</name>
<dbReference type="PANTHER" id="PTHR46038">
    <property type="entry name" value="EXPRESSED PROTEIN-RELATED"/>
    <property type="match status" value="1"/>
</dbReference>
<dbReference type="ExpressionAtlas" id="A0A1D6G5V7">
    <property type="expression patterns" value="baseline and differential"/>
</dbReference>
<accession>A0A1D6G5V7</accession>
<dbReference type="InParanoid" id="A0A1D6G5V7"/>
<gene>
    <name evidence="3" type="ORF">ZEAMMB73_Zm00001d012024</name>
</gene>
<dbReference type="eggNOG" id="ENOG502SWHA">
    <property type="taxonomic scope" value="Eukaryota"/>
</dbReference>
<keyword evidence="3" id="KW-0808">Transferase</keyword>